<dbReference type="InterPro" id="IPR037682">
    <property type="entry name" value="TonB_C"/>
</dbReference>
<comment type="caution">
    <text evidence="11">The sequence shown here is derived from an EMBL/GenBank/DDBJ whole genome shotgun (WGS) entry which is preliminary data.</text>
</comment>
<dbReference type="Proteomes" id="UP000766609">
    <property type="component" value="Unassembled WGS sequence"/>
</dbReference>
<dbReference type="InterPro" id="IPR051045">
    <property type="entry name" value="TonB-dependent_transducer"/>
</dbReference>
<dbReference type="NCBIfam" id="TIGR01352">
    <property type="entry name" value="tonB_Cterm"/>
    <property type="match status" value="1"/>
</dbReference>
<organism evidence="11 12">
    <name type="scientific">Algoriphagus marincola</name>
    <dbReference type="NCBI Taxonomy" id="264027"/>
    <lineage>
        <taxon>Bacteria</taxon>
        <taxon>Pseudomonadati</taxon>
        <taxon>Bacteroidota</taxon>
        <taxon>Cytophagia</taxon>
        <taxon>Cytophagales</taxon>
        <taxon>Cyclobacteriaceae</taxon>
        <taxon>Algoriphagus</taxon>
    </lineage>
</organism>
<sequence length="250" mass="29155">MKLISIKLLVVFCLLITVKPVISQQLRLLNAFYYPVYDTSKFNYYYFEIKQQEKNLIDTKVFNLDSVLVRRSILVTDSINSKTSERITEFYESRTLKSLEIIDFVENKNEKKEYYENGSLKSHEKKSNNKLVFGKYYSEDGEEVQKPIFIPGMPEGGMEKWTSFLSKNLRYPFDAQVSNSEGTVILVFIIDEDGTIIDPQVANPEEVFPSLAEEALKMIEKYPDKWTPSTLNGEFTKVRMRLPIRFKLTD</sequence>
<dbReference type="PANTHER" id="PTHR33446">
    <property type="entry name" value="PROTEIN TONB-RELATED"/>
    <property type="match status" value="1"/>
</dbReference>
<evidence type="ECO:0000256" key="4">
    <source>
        <dbReference type="ARBA" id="ARBA00022475"/>
    </source>
</evidence>
<evidence type="ECO:0000256" key="2">
    <source>
        <dbReference type="ARBA" id="ARBA00006555"/>
    </source>
</evidence>
<dbReference type="Gene3D" id="3.30.1150.10">
    <property type="match status" value="1"/>
</dbReference>
<dbReference type="PROSITE" id="PS52015">
    <property type="entry name" value="TONB_CTD"/>
    <property type="match status" value="1"/>
</dbReference>
<feature type="domain" description="TonB C-terminal" evidence="10">
    <location>
        <begin position="156"/>
        <end position="250"/>
    </location>
</feature>
<keyword evidence="8" id="KW-1133">Transmembrane helix</keyword>
<keyword evidence="9" id="KW-0472">Membrane</keyword>
<dbReference type="SUPFAM" id="SSF74653">
    <property type="entry name" value="TolA/TonB C-terminal domain"/>
    <property type="match status" value="1"/>
</dbReference>
<dbReference type="EMBL" id="JAHVHP010000001">
    <property type="protein sequence ID" value="MBY5950131.1"/>
    <property type="molecule type" value="Genomic_DNA"/>
</dbReference>
<evidence type="ECO:0000313" key="11">
    <source>
        <dbReference type="EMBL" id="MBY5950131.1"/>
    </source>
</evidence>
<evidence type="ECO:0000256" key="7">
    <source>
        <dbReference type="ARBA" id="ARBA00022927"/>
    </source>
</evidence>
<dbReference type="InterPro" id="IPR006260">
    <property type="entry name" value="TonB/TolA_C"/>
</dbReference>
<keyword evidence="4" id="KW-1003">Cell membrane</keyword>
<comment type="similarity">
    <text evidence="2">Belongs to the TonB family.</text>
</comment>
<evidence type="ECO:0000256" key="6">
    <source>
        <dbReference type="ARBA" id="ARBA00022692"/>
    </source>
</evidence>
<evidence type="ECO:0000256" key="5">
    <source>
        <dbReference type="ARBA" id="ARBA00022519"/>
    </source>
</evidence>
<reference evidence="11 12" key="1">
    <citation type="submission" date="2021-06" db="EMBL/GenBank/DDBJ databases">
        <title>44 bacteria genomes isolated from Dapeng, Shenzhen.</title>
        <authorList>
            <person name="Zheng W."/>
            <person name="Yu S."/>
            <person name="Huang Y."/>
        </authorList>
    </citation>
    <scope>NUCLEOTIDE SEQUENCE [LARGE SCALE GENOMIC DNA]</scope>
    <source>
        <strain evidence="11 12">DP5N14-6</strain>
    </source>
</reference>
<evidence type="ECO:0000313" key="12">
    <source>
        <dbReference type="Proteomes" id="UP000766609"/>
    </source>
</evidence>
<keyword evidence="7" id="KW-0653">Protein transport</keyword>
<accession>A0ABS7N1C2</accession>
<keyword evidence="12" id="KW-1185">Reference proteome</keyword>
<keyword evidence="5" id="KW-0997">Cell inner membrane</keyword>
<evidence type="ECO:0000259" key="10">
    <source>
        <dbReference type="PROSITE" id="PS52015"/>
    </source>
</evidence>
<keyword evidence="3" id="KW-0813">Transport</keyword>
<dbReference type="Pfam" id="PF03544">
    <property type="entry name" value="TonB_C"/>
    <property type="match status" value="1"/>
</dbReference>
<name>A0ABS7N1C2_9BACT</name>
<proteinExistence type="inferred from homology"/>
<protein>
    <submittedName>
        <fullName evidence="11">TonB family protein</fullName>
    </submittedName>
</protein>
<comment type="subcellular location">
    <subcellularLocation>
        <location evidence="1">Cell inner membrane</location>
        <topology evidence="1">Single-pass membrane protein</topology>
        <orientation evidence="1">Periplasmic side</orientation>
    </subcellularLocation>
</comment>
<evidence type="ECO:0000256" key="8">
    <source>
        <dbReference type="ARBA" id="ARBA00022989"/>
    </source>
</evidence>
<dbReference type="RefSeq" id="WP_222583175.1">
    <property type="nucleotide sequence ID" value="NZ_JAHVHP010000001.1"/>
</dbReference>
<evidence type="ECO:0000256" key="3">
    <source>
        <dbReference type="ARBA" id="ARBA00022448"/>
    </source>
</evidence>
<gene>
    <name evidence="11" type="ORF">KUV23_04040</name>
</gene>
<keyword evidence="6" id="KW-0812">Transmembrane</keyword>
<evidence type="ECO:0000256" key="9">
    <source>
        <dbReference type="ARBA" id="ARBA00023136"/>
    </source>
</evidence>
<dbReference type="PANTHER" id="PTHR33446:SF2">
    <property type="entry name" value="PROTEIN TONB"/>
    <property type="match status" value="1"/>
</dbReference>
<evidence type="ECO:0000256" key="1">
    <source>
        <dbReference type="ARBA" id="ARBA00004383"/>
    </source>
</evidence>